<dbReference type="AlphaFoldDB" id="A0A345UH66"/>
<dbReference type="SUPFAM" id="SSF101744">
    <property type="entry name" value="Rof/RNase P subunit-like"/>
    <property type="match status" value="1"/>
</dbReference>
<dbReference type="OrthoDB" id="5344363at2"/>
<name>A0A345UH66_9BACT</name>
<gene>
    <name evidence="1" type="ORF">CYPRO_0533</name>
</gene>
<dbReference type="Proteomes" id="UP000254808">
    <property type="component" value="Chromosome"/>
</dbReference>
<dbReference type="RefSeq" id="WP_114983154.1">
    <property type="nucleotide sequence ID" value="NZ_CP027806.1"/>
</dbReference>
<evidence type="ECO:0000313" key="1">
    <source>
        <dbReference type="EMBL" id="AXI99817.1"/>
    </source>
</evidence>
<protein>
    <submittedName>
        <fullName evidence="1">Transcriptional antiterminator, Rof</fullName>
    </submittedName>
</protein>
<dbReference type="Gene3D" id="2.30.30.400">
    <property type="entry name" value="Rof-like"/>
    <property type="match status" value="1"/>
</dbReference>
<accession>A0A345UH66</accession>
<keyword evidence="2" id="KW-1185">Reference proteome</keyword>
<dbReference type="InterPro" id="IPR023534">
    <property type="entry name" value="Rof/RNase_P-like"/>
</dbReference>
<dbReference type="KEGG" id="cprv:CYPRO_0533"/>
<dbReference type="EMBL" id="CP027806">
    <property type="protein sequence ID" value="AXI99817.1"/>
    <property type="molecule type" value="Genomic_DNA"/>
</dbReference>
<sequence length="84" mass="9628">MSESEAPYTPIACALYDELERLAIRREEVRIVFRDLGQEHSRTDVIADVFSRDKQEFIKLKSGMEIRLDRLVSAGGIRFAGDHC</sequence>
<dbReference type="InterPro" id="IPR038626">
    <property type="entry name" value="Rof-like_sf"/>
</dbReference>
<organism evidence="1 2">
    <name type="scientific">Cyclonatronum proteinivorum</name>
    <dbReference type="NCBI Taxonomy" id="1457365"/>
    <lineage>
        <taxon>Bacteria</taxon>
        <taxon>Pseudomonadati</taxon>
        <taxon>Balneolota</taxon>
        <taxon>Balneolia</taxon>
        <taxon>Balneolales</taxon>
        <taxon>Cyclonatronaceae</taxon>
        <taxon>Cyclonatronum</taxon>
    </lineage>
</organism>
<reference evidence="1 2" key="1">
    <citation type="submission" date="2018-03" db="EMBL/GenBank/DDBJ databases">
        <title>Phenotypic and genomic properties of Cyclonatronum proteinivorum gen. nov., sp. nov., a haloalkaliphilic bacteroidete from soda lakes possessing Na+-translocating rhodopsin.</title>
        <authorList>
            <person name="Toshchakov S.V."/>
            <person name="Korzhenkov A."/>
            <person name="Samarov N.I."/>
            <person name="Kublanov I.V."/>
            <person name="Muntyan M.S."/>
            <person name="Sorokin D.Y."/>
        </authorList>
    </citation>
    <scope>NUCLEOTIDE SEQUENCE [LARGE SCALE GENOMIC DNA]</scope>
    <source>
        <strain evidence="1 2">Omega</strain>
    </source>
</reference>
<evidence type="ECO:0000313" key="2">
    <source>
        <dbReference type="Proteomes" id="UP000254808"/>
    </source>
</evidence>
<proteinExistence type="predicted"/>